<dbReference type="AlphaFoldDB" id="A0A1M6SN92"/>
<comment type="catalytic activity">
    <reaction evidence="20">
        <text>7,8-dihydropteroate + L-glutamate + ATP = 7,8-dihydrofolate + ADP + phosphate + H(+)</text>
        <dbReference type="Rhea" id="RHEA:23584"/>
        <dbReference type="ChEBI" id="CHEBI:15378"/>
        <dbReference type="ChEBI" id="CHEBI:17839"/>
        <dbReference type="ChEBI" id="CHEBI:29985"/>
        <dbReference type="ChEBI" id="CHEBI:30616"/>
        <dbReference type="ChEBI" id="CHEBI:43474"/>
        <dbReference type="ChEBI" id="CHEBI:57451"/>
        <dbReference type="ChEBI" id="CHEBI:456216"/>
        <dbReference type="EC" id="6.3.2.12"/>
    </reaction>
</comment>
<evidence type="ECO:0000256" key="14">
    <source>
        <dbReference type="ARBA" id="ARBA00030048"/>
    </source>
</evidence>
<comment type="pathway">
    <text evidence="2">Cofactor biosynthesis; tetrahydrofolate biosynthesis; 7,8-dihydrofolate from 2-amino-4-hydroxy-6-hydroxymethyl-7,8-dihydropteridine diphosphate and 4-aminobenzoate: step 2/2.</text>
</comment>
<evidence type="ECO:0000256" key="21">
    <source>
        <dbReference type="PIRNR" id="PIRNR001563"/>
    </source>
</evidence>
<dbReference type="EC" id="6.3.2.12" evidence="5"/>
<comment type="similarity">
    <text evidence="4 21">Belongs to the folylpolyglutamate synthase family.</text>
</comment>
<evidence type="ECO:0000256" key="16">
    <source>
        <dbReference type="ARBA" id="ARBA00032510"/>
    </source>
</evidence>
<dbReference type="PANTHER" id="PTHR11136:SF0">
    <property type="entry name" value="DIHYDROFOLATE SYNTHETASE-RELATED"/>
    <property type="match status" value="1"/>
</dbReference>
<dbReference type="EC" id="6.3.2.17" evidence="6"/>
<evidence type="ECO:0000256" key="2">
    <source>
        <dbReference type="ARBA" id="ARBA00004799"/>
    </source>
</evidence>
<dbReference type="Gene3D" id="3.90.190.20">
    <property type="entry name" value="Mur ligase, C-terminal domain"/>
    <property type="match status" value="1"/>
</dbReference>
<evidence type="ECO:0000256" key="20">
    <source>
        <dbReference type="ARBA" id="ARBA00049161"/>
    </source>
</evidence>
<dbReference type="GO" id="GO:0008841">
    <property type="term" value="F:dihydrofolate synthase activity"/>
    <property type="evidence" value="ECO:0007669"/>
    <property type="project" value="UniProtKB-EC"/>
</dbReference>
<dbReference type="GO" id="GO:0005524">
    <property type="term" value="F:ATP binding"/>
    <property type="evidence" value="ECO:0007669"/>
    <property type="project" value="UniProtKB-KW"/>
</dbReference>
<keyword evidence="11 21" id="KW-0067">ATP-binding</keyword>
<dbReference type="GO" id="GO:0046656">
    <property type="term" value="P:folic acid biosynthetic process"/>
    <property type="evidence" value="ECO:0007669"/>
    <property type="project" value="UniProtKB-KW"/>
</dbReference>
<dbReference type="STRING" id="381751.SAMN05444391_1091"/>
<name>A0A1M6SN92_9AQUI</name>
<organism evidence="24 25">
    <name type="scientific">Thermocrinis minervae</name>
    <dbReference type="NCBI Taxonomy" id="381751"/>
    <lineage>
        <taxon>Bacteria</taxon>
        <taxon>Pseudomonadati</taxon>
        <taxon>Aquificota</taxon>
        <taxon>Aquificia</taxon>
        <taxon>Aquificales</taxon>
        <taxon>Aquificaceae</taxon>
        <taxon>Thermocrinis</taxon>
    </lineage>
</organism>
<keyword evidence="12" id="KW-0460">Magnesium</keyword>
<dbReference type="Pfam" id="PF02875">
    <property type="entry name" value="Mur_ligase_C"/>
    <property type="match status" value="1"/>
</dbReference>
<keyword evidence="25" id="KW-1185">Reference proteome</keyword>
<evidence type="ECO:0000256" key="9">
    <source>
        <dbReference type="ARBA" id="ARBA00022723"/>
    </source>
</evidence>
<dbReference type="OrthoDB" id="9809356at2"/>
<evidence type="ECO:0000256" key="6">
    <source>
        <dbReference type="ARBA" id="ARBA00013025"/>
    </source>
</evidence>
<evidence type="ECO:0000259" key="23">
    <source>
        <dbReference type="Pfam" id="PF08245"/>
    </source>
</evidence>
<gene>
    <name evidence="24" type="ORF">SAMN05444391_1091</name>
</gene>
<keyword evidence="8 21" id="KW-0436">Ligase</keyword>
<evidence type="ECO:0000256" key="19">
    <source>
        <dbReference type="ARBA" id="ARBA00049035"/>
    </source>
</evidence>
<dbReference type="EMBL" id="LT670846">
    <property type="protein sequence ID" value="SHK46058.1"/>
    <property type="molecule type" value="Genomic_DNA"/>
</dbReference>
<evidence type="ECO:0000256" key="11">
    <source>
        <dbReference type="ARBA" id="ARBA00022840"/>
    </source>
</evidence>
<dbReference type="RefSeq" id="WP_079654200.1">
    <property type="nucleotide sequence ID" value="NZ_LT670846.1"/>
</dbReference>
<dbReference type="PROSITE" id="PS01011">
    <property type="entry name" value="FOLYLPOLYGLU_SYNT_1"/>
    <property type="match status" value="1"/>
</dbReference>
<dbReference type="GO" id="GO:0046872">
    <property type="term" value="F:metal ion binding"/>
    <property type="evidence" value="ECO:0007669"/>
    <property type="project" value="UniProtKB-KW"/>
</dbReference>
<keyword evidence="13" id="KW-0289">Folate biosynthesis</keyword>
<evidence type="ECO:0000256" key="3">
    <source>
        <dbReference type="ARBA" id="ARBA00005150"/>
    </source>
</evidence>
<evidence type="ECO:0000256" key="18">
    <source>
        <dbReference type="ARBA" id="ARBA00047808"/>
    </source>
</evidence>
<evidence type="ECO:0000256" key="1">
    <source>
        <dbReference type="ARBA" id="ARBA00002714"/>
    </source>
</evidence>
<dbReference type="InterPro" id="IPR001645">
    <property type="entry name" value="Folylpolyglutamate_synth"/>
</dbReference>
<proteinExistence type="inferred from homology"/>
<dbReference type="NCBIfam" id="TIGR01499">
    <property type="entry name" value="folC"/>
    <property type="match status" value="1"/>
</dbReference>
<evidence type="ECO:0000313" key="25">
    <source>
        <dbReference type="Proteomes" id="UP000189810"/>
    </source>
</evidence>
<dbReference type="GO" id="GO:0005737">
    <property type="term" value="C:cytoplasm"/>
    <property type="evidence" value="ECO:0007669"/>
    <property type="project" value="TreeGrafter"/>
</dbReference>
<dbReference type="PIRSF" id="PIRSF001563">
    <property type="entry name" value="Folylpolyglu_synth"/>
    <property type="match status" value="1"/>
</dbReference>
<comment type="catalytic activity">
    <reaction evidence="19">
        <text>(6R)-5,10-methylenetetrahydrofolyl-(gamma-L-Glu)(n) + L-glutamate + ATP = (6R)-5,10-methylenetetrahydrofolyl-(gamma-L-Glu)(n+1) + ADP + phosphate + H(+)</text>
        <dbReference type="Rhea" id="RHEA:51912"/>
        <dbReference type="Rhea" id="RHEA-COMP:13257"/>
        <dbReference type="Rhea" id="RHEA-COMP:13258"/>
        <dbReference type="ChEBI" id="CHEBI:15378"/>
        <dbReference type="ChEBI" id="CHEBI:29985"/>
        <dbReference type="ChEBI" id="CHEBI:30616"/>
        <dbReference type="ChEBI" id="CHEBI:43474"/>
        <dbReference type="ChEBI" id="CHEBI:136572"/>
        <dbReference type="ChEBI" id="CHEBI:456216"/>
        <dbReference type="EC" id="6.3.2.17"/>
    </reaction>
</comment>
<evidence type="ECO:0000256" key="5">
    <source>
        <dbReference type="ARBA" id="ARBA00013023"/>
    </source>
</evidence>
<dbReference type="SUPFAM" id="SSF53244">
    <property type="entry name" value="MurD-like peptide ligases, peptide-binding domain"/>
    <property type="match status" value="1"/>
</dbReference>
<protein>
    <recommendedName>
        <fullName evidence="7">Dihydrofolate synthase/folylpolyglutamate synthase</fullName>
        <ecNumber evidence="5">6.3.2.12</ecNumber>
        <ecNumber evidence="6">6.3.2.17</ecNumber>
    </recommendedName>
    <alternativeName>
        <fullName evidence="16">Folylpoly-gamma-glutamate synthetase-dihydrofolate synthetase</fullName>
    </alternativeName>
    <alternativeName>
        <fullName evidence="14">Folylpolyglutamate synthetase</fullName>
    </alternativeName>
    <alternativeName>
        <fullName evidence="15">Tetrahydrofolylpolyglutamate synthase</fullName>
    </alternativeName>
</protein>
<feature type="domain" description="Mur ligase C-terminal" evidence="22">
    <location>
        <begin position="281"/>
        <end position="380"/>
    </location>
</feature>
<sequence>MSLYKLYEGRDYRIVPTLERIQKAVEFLGIKDLPFFSFQVGGTNGKGSTCAFLERLLREHGYKTGWFVSPHLFYEGERWRINGQYMPKEAIDYYVKSIKHLIERFDLTYFEACTLIALLYFMDEKVDVAVFEVGMGGRWDATKVCNPGVCIVTNVQRDHVKWLGKSPEERAYEKLGIYKEGKPLIIGDAKYPLYPMAIELCRIEDLRIAGVDFTYWGTVNSTKTILKEFNHEKFSIKDLELGLWGKWQIDNASLALSAFIEVFTPEEKLVRKALSSTVWEGRMELLRKNPLLFVDGAHNEDGIKRLLKNLKRAGLHLVPVFTGLKDKDWLSSLRYVREYSDKVYLVQVSHHRGETLENLIQGAKELDFERIIPLQRIEELLTLDEDLLVLGSLYLVGEVRALFHLNPL</sequence>
<keyword evidence="9" id="KW-0479">Metal-binding</keyword>
<dbReference type="SUPFAM" id="SSF53623">
    <property type="entry name" value="MurD-like peptide ligases, catalytic domain"/>
    <property type="match status" value="1"/>
</dbReference>
<evidence type="ECO:0000256" key="13">
    <source>
        <dbReference type="ARBA" id="ARBA00022909"/>
    </source>
</evidence>
<dbReference type="Gene3D" id="3.40.1190.10">
    <property type="entry name" value="Mur-like, catalytic domain"/>
    <property type="match status" value="1"/>
</dbReference>
<evidence type="ECO:0000256" key="10">
    <source>
        <dbReference type="ARBA" id="ARBA00022741"/>
    </source>
</evidence>
<keyword evidence="10 21" id="KW-0547">Nucleotide-binding</keyword>
<reference evidence="24 25" key="1">
    <citation type="submission" date="2016-11" db="EMBL/GenBank/DDBJ databases">
        <authorList>
            <person name="Jaros S."/>
            <person name="Januszkiewicz K."/>
            <person name="Wedrychowicz H."/>
        </authorList>
    </citation>
    <scope>NUCLEOTIDE SEQUENCE [LARGE SCALE GENOMIC DNA]</scope>
    <source>
        <strain evidence="24 25">DSM 19557</strain>
    </source>
</reference>
<comment type="pathway">
    <text evidence="3">Cofactor biosynthesis; tetrahydrofolylpolyglutamate biosynthesis.</text>
</comment>
<dbReference type="Proteomes" id="UP000189810">
    <property type="component" value="Chromosome I"/>
</dbReference>
<dbReference type="Pfam" id="PF08245">
    <property type="entry name" value="Mur_ligase_M"/>
    <property type="match status" value="1"/>
</dbReference>
<dbReference type="InterPro" id="IPR036615">
    <property type="entry name" value="Mur_ligase_C_dom_sf"/>
</dbReference>
<dbReference type="InterPro" id="IPR036565">
    <property type="entry name" value="Mur-like_cat_sf"/>
</dbReference>
<accession>A0A1M6SN92</accession>
<evidence type="ECO:0000259" key="22">
    <source>
        <dbReference type="Pfam" id="PF02875"/>
    </source>
</evidence>
<dbReference type="InterPro" id="IPR018109">
    <property type="entry name" value="Folylpolyglutamate_synth_CS"/>
</dbReference>
<evidence type="ECO:0000256" key="8">
    <source>
        <dbReference type="ARBA" id="ARBA00022598"/>
    </source>
</evidence>
<evidence type="ECO:0000256" key="7">
    <source>
        <dbReference type="ARBA" id="ARBA00019357"/>
    </source>
</evidence>
<evidence type="ECO:0000256" key="17">
    <source>
        <dbReference type="ARBA" id="ARBA00047493"/>
    </source>
</evidence>
<feature type="domain" description="Mur ligase central" evidence="23">
    <location>
        <begin position="40"/>
        <end position="257"/>
    </location>
</feature>
<evidence type="ECO:0000313" key="24">
    <source>
        <dbReference type="EMBL" id="SHK46058.1"/>
    </source>
</evidence>
<comment type="catalytic activity">
    <reaction evidence="18">
        <text>10-formyltetrahydrofolyl-(gamma-L-Glu)(n) + L-glutamate + ATP = 10-formyltetrahydrofolyl-(gamma-L-Glu)(n+1) + ADP + phosphate + H(+)</text>
        <dbReference type="Rhea" id="RHEA:51904"/>
        <dbReference type="Rhea" id="RHEA-COMP:13088"/>
        <dbReference type="Rhea" id="RHEA-COMP:14300"/>
        <dbReference type="ChEBI" id="CHEBI:15378"/>
        <dbReference type="ChEBI" id="CHEBI:29985"/>
        <dbReference type="ChEBI" id="CHEBI:30616"/>
        <dbReference type="ChEBI" id="CHEBI:43474"/>
        <dbReference type="ChEBI" id="CHEBI:134413"/>
        <dbReference type="ChEBI" id="CHEBI:456216"/>
        <dbReference type="EC" id="6.3.2.17"/>
    </reaction>
</comment>
<evidence type="ECO:0000256" key="4">
    <source>
        <dbReference type="ARBA" id="ARBA00008276"/>
    </source>
</evidence>
<dbReference type="InterPro" id="IPR004101">
    <property type="entry name" value="Mur_ligase_C"/>
</dbReference>
<dbReference type="GO" id="GO:0004326">
    <property type="term" value="F:tetrahydrofolylpolyglutamate synthase activity"/>
    <property type="evidence" value="ECO:0007669"/>
    <property type="project" value="UniProtKB-EC"/>
</dbReference>
<dbReference type="InterPro" id="IPR013221">
    <property type="entry name" value="Mur_ligase_cen"/>
</dbReference>
<evidence type="ECO:0000256" key="12">
    <source>
        <dbReference type="ARBA" id="ARBA00022842"/>
    </source>
</evidence>
<comment type="function">
    <text evidence="1">Functions in two distinct reactions of the de novo folate biosynthetic pathway. Catalyzes the addition of a glutamate residue to dihydropteroate (7,8-dihydropteroate or H2Pte) to form dihydrofolate (7,8-dihydrofolate monoglutamate or H2Pte-Glu). Also catalyzes successive additions of L-glutamate to tetrahydrofolate or 10-formyltetrahydrofolate or 5,10-methylenetetrahydrofolate, leading to folylpolyglutamate derivatives.</text>
</comment>
<comment type="catalytic activity">
    <reaction evidence="17">
        <text>(6S)-5,6,7,8-tetrahydrofolyl-(gamma-L-Glu)(n) + L-glutamate + ATP = (6S)-5,6,7,8-tetrahydrofolyl-(gamma-L-Glu)(n+1) + ADP + phosphate + H(+)</text>
        <dbReference type="Rhea" id="RHEA:10580"/>
        <dbReference type="Rhea" id="RHEA-COMP:14738"/>
        <dbReference type="Rhea" id="RHEA-COMP:14740"/>
        <dbReference type="ChEBI" id="CHEBI:15378"/>
        <dbReference type="ChEBI" id="CHEBI:29985"/>
        <dbReference type="ChEBI" id="CHEBI:30616"/>
        <dbReference type="ChEBI" id="CHEBI:43474"/>
        <dbReference type="ChEBI" id="CHEBI:141005"/>
        <dbReference type="ChEBI" id="CHEBI:456216"/>
        <dbReference type="EC" id="6.3.2.17"/>
    </reaction>
</comment>
<dbReference type="PANTHER" id="PTHR11136">
    <property type="entry name" value="FOLYLPOLYGLUTAMATE SYNTHASE-RELATED"/>
    <property type="match status" value="1"/>
</dbReference>
<evidence type="ECO:0000256" key="15">
    <source>
        <dbReference type="ARBA" id="ARBA00030592"/>
    </source>
</evidence>